<dbReference type="PANTHER" id="PTHR39181">
    <property type="entry name" value="TYROSINE-PROTEIN PHOSPHATASE YWQE"/>
    <property type="match status" value="1"/>
</dbReference>
<dbReference type="EMBL" id="LWAE01000007">
    <property type="protein sequence ID" value="KZL89714.1"/>
    <property type="molecule type" value="Genomic_DNA"/>
</dbReference>
<keyword evidence="7" id="KW-1185">Reference proteome</keyword>
<dbReference type="Pfam" id="PF19567">
    <property type="entry name" value="CpsB_CapC"/>
    <property type="match status" value="1"/>
</dbReference>
<evidence type="ECO:0000256" key="4">
    <source>
        <dbReference type="ARBA" id="ARBA00022912"/>
    </source>
</evidence>
<evidence type="ECO:0000256" key="3">
    <source>
        <dbReference type="ARBA" id="ARBA00022801"/>
    </source>
</evidence>
<accession>A0A162RCM3</accession>
<dbReference type="InterPro" id="IPR016667">
    <property type="entry name" value="Caps_polysacc_synth_CpsB/CapC"/>
</dbReference>
<evidence type="ECO:0000256" key="5">
    <source>
        <dbReference type="ARBA" id="ARBA00051722"/>
    </source>
</evidence>
<dbReference type="SUPFAM" id="SSF89550">
    <property type="entry name" value="PHP domain-like"/>
    <property type="match status" value="1"/>
</dbReference>
<dbReference type="Proteomes" id="UP000076603">
    <property type="component" value="Unassembled WGS sequence"/>
</dbReference>
<proteinExistence type="inferred from homology"/>
<comment type="catalytic activity">
    <reaction evidence="5">
        <text>O-phospho-L-tyrosyl-[protein] + H2O = L-tyrosyl-[protein] + phosphate</text>
        <dbReference type="Rhea" id="RHEA:10684"/>
        <dbReference type="Rhea" id="RHEA-COMP:10136"/>
        <dbReference type="Rhea" id="RHEA-COMP:20101"/>
        <dbReference type="ChEBI" id="CHEBI:15377"/>
        <dbReference type="ChEBI" id="CHEBI:43474"/>
        <dbReference type="ChEBI" id="CHEBI:46858"/>
        <dbReference type="ChEBI" id="CHEBI:61978"/>
        <dbReference type="EC" id="3.1.3.48"/>
    </reaction>
</comment>
<dbReference type="GO" id="GO:0004725">
    <property type="term" value="F:protein tyrosine phosphatase activity"/>
    <property type="evidence" value="ECO:0007669"/>
    <property type="project" value="UniProtKB-EC"/>
</dbReference>
<gene>
    <name evidence="6" type="primary">ywqE_1</name>
    <name evidence="6" type="ORF">CLMAG_47120</name>
</gene>
<organism evidence="6 7">
    <name type="scientific">Clostridium magnum DSM 2767</name>
    <dbReference type="NCBI Taxonomy" id="1121326"/>
    <lineage>
        <taxon>Bacteria</taxon>
        <taxon>Bacillati</taxon>
        <taxon>Bacillota</taxon>
        <taxon>Clostridia</taxon>
        <taxon>Eubacteriales</taxon>
        <taxon>Clostridiaceae</taxon>
        <taxon>Clostridium</taxon>
    </lineage>
</organism>
<reference evidence="6 7" key="1">
    <citation type="submission" date="2016-04" db="EMBL/GenBank/DDBJ databases">
        <title>Genome sequence of Clostridium magnum DSM 2767.</title>
        <authorList>
            <person name="Poehlein A."/>
            <person name="Uhlig R."/>
            <person name="Fischer R."/>
            <person name="Bahl H."/>
            <person name="Daniel R."/>
        </authorList>
    </citation>
    <scope>NUCLEOTIDE SEQUENCE [LARGE SCALE GENOMIC DNA]</scope>
    <source>
        <strain evidence="6 7">DSM 2767</strain>
    </source>
</reference>
<dbReference type="PIRSF" id="PIRSF016557">
    <property type="entry name" value="Caps_synth_CpsB"/>
    <property type="match status" value="1"/>
</dbReference>
<comment type="caution">
    <text evidence="6">The sequence shown here is derived from an EMBL/GenBank/DDBJ whole genome shotgun (WGS) entry which is preliminary data.</text>
</comment>
<comment type="similarity">
    <text evidence="1">Belongs to the metallo-dependent hydrolases superfamily. CpsB/CapC family.</text>
</comment>
<dbReference type="PATRIC" id="fig|1121326.3.peg.4774"/>
<dbReference type="RefSeq" id="WP_066627843.1">
    <property type="nucleotide sequence ID" value="NZ_FQXL01000006.1"/>
</dbReference>
<evidence type="ECO:0000313" key="6">
    <source>
        <dbReference type="EMBL" id="KZL89714.1"/>
    </source>
</evidence>
<evidence type="ECO:0000313" key="7">
    <source>
        <dbReference type="Proteomes" id="UP000076603"/>
    </source>
</evidence>
<name>A0A162RCM3_9CLOT</name>
<keyword evidence="4" id="KW-0904">Protein phosphatase</keyword>
<keyword evidence="3 6" id="KW-0378">Hydrolase</keyword>
<sequence>MIDIHSHILPRIDDGAKDIDTTLNMLQIAIDNGTAKIVATPHYRTGYFENTYEDVKKAVDEVNSVIIDKAMDIQVVIGQEIFLDNHTMGNYKKEVVGCIGNTEYMLIELSMDVLPKNAIDIIYELKLKGIRPIIAHPERYNYIIEKPSIINDFIEEGCLFQINGGSITGLFGKKVQKTSEVLIQHGVCDFIASDAHSTGRRCPGINEAFKVLESLNRDLAKSVVNNGQVLLNNEKIHLNAQKIKEKKSLFSFFKR</sequence>
<dbReference type="InterPro" id="IPR016195">
    <property type="entry name" value="Pol/histidinol_Pase-like"/>
</dbReference>
<dbReference type="AlphaFoldDB" id="A0A162RCM3"/>
<evidence type="ECO:0000256" key="1">
    <source>
        <dbReference type="ARBA" id="ARBA00005750"/>
    </source>
</evidence>
<dbReference type="EC" id="3.1.3.48" evidence="2"/>
<protein>
    <recommendedName>
        <fullName evidence="2">protein-tyrosine-phosphatase</fullName>
        <ecNumber evidence="2">3.1.3.48</ecNumber>
    </recommendedName>
</protein>
<dbReference type="STRING" id="1121326.CLMAG_47120"/>
<dbReference type="GO" id="GO:0030145">
    <property type="term" value="F:manganese ion binding"/>
    <property type="evidence" value="ECO:0007669"/>
    <property type="project" value="InterPro"/>
</dbReference>
<dbReference type="OrthoDB" id="9788539at2"/>
<dbReference type="PANTHER" id="PTHR39181:SF1">
    <property type="entry name" value="TYROSINE-PROTEIN PHOSPHATASE YWQE"/>
    <property type="match status" value="1"/>
</dbReference>
<evidence type="ECO:0000256" key="2">
    <source>
        <dbReference type="ARBA" id="ARBA00013064"/>
    </source>
</evidence>
<dbReference type="Gene3D" id="3.20.20.140">
    <property type="entry name" value="Metal-dependent hydrolases"/>
    <property type="match status" value="1"/>
</dbReference>